<dbReference type="Proteomes" id="UP000037594">
    <property type="component" value="Unassembled WGS sequence"/>
</dbReference>
<dbReference type="EMBL" id="LFOD01000076">
    <property type="protein sequence ID" value="KMV13716.1"/>
    <property type="molecule type" value="Genomic_DNA"/>
</dbReference>
<proteinExistence type="predicted"/>
<evidence type="ECO:0000313" key="2">
    <source>
        <dbReference type="Proteomes" id="UP000037594"/>
    </source>
</evidence>
<name>A0A0J8TWB0_9MYCO</name>
<evidence type="ECO:0000313" key="1">
    <source>
        <dbReference type="EMBL" id="KMV13716.1"/>
    </source>
</evidence>
<accession>A0A0J8TWB0</accession>
<comment type="caution">
    <text evidence="1">The sequence shown here is derived from an EMBL/GenBank/DDBJ whole genome shotgun (WGS) entry which is preliminary data.</text>
</comment>
<organism evidence="1 2">
    <name type="scientific">Mycolicibacterium conceptionense</name>
    <dbReference type="NCBI Taxonomy" id="451644"/>
    <lineage>
        <taxon>Bacteria</taxon>
        <taxon>Bacillati</taxon>
        <taxon>Actinomycetota</taxon>
        <taxon>Actinomycetes</taxon>
        <taxon>Mycobacteriales</taxon>
        <taxon>Mycobacteriaceae</taxon>
        <taxon>Mycolicibacterium</taxon>
    </lineage>
</organism>
<reference evidence="1 2" key="1">
    <citation type="submission" date="2015-06" db="EMBL/GenBank/DDBJ databases">
        <title>Genome sequence of Mycobacterium conceptionense strain MLE.</title>
        <authorList>
            <person name="Greninger A.L."/>
            <person name="Cunningham G."/>
            <person name="Chiu C.Y."/>
            <person name="Miller S."/>
        </authorList>
    </citation>
    <scope>NUCLEOTIDE SEQUENCE [LARGE SCALE GENOMIC DNA]</scope>
    <source>
        <strain evidence="1 2">MLE</strain>
    </source>
</reference>
<dbReference type="AlphaFoldDB" id="A0A0J8TWB0"/>
<gene>
    <name evidence="1" type="ORF">ACT17_33855</name>
</gene>
<sequence>MHCSWLICLIRSTDGGGEPAAYSLPGNVRMSTDWATSKRWLSLQSTMCAASGLRPGQFRQSPRLT</sequence>
<protein>
    <submittedName>
        <fullName evidence="1">Uncharacterized protein</fullName>
    </submittedName>
</protein>